<comment type="caution">
    <text evidence="2">The sequence shown here is derived from an EMBL/GenBank/DDBJ whole genome shotgun (WGS) entry which is preliminary data.</text>
</comment>
<evidence type="ECO:0000256" key="1">
    <source>
        <dbReference type="SAM" id="MobiDB-lite"/>
    </source>
</evidence>
<proteinExistence type="predicted"/>
<accession>A0A8T9B0K9</accession>
<dbReference type="Gene3D" id="3.40.630.30">
    <property type="match status" value="1"/>
</dbReference>
<gene>
    <name evidence="2" type="ORF">LARI1_G009346</name>
</gene>
<evidence type="ECO:0000313" key="2">
    <source>
        <dbReference type="EMBL" id="TVY13205.1"/>
    </source>
</evidence>
<dbReference type="Proteomes" id="UP000469559">
    <property type="component" value="Unassembled WGS sequence"/>
</dbReference>
<dbReference type="AlphaFoldDB" id="A0A8T9B0K9"/>
<protein>
    <recommendedName>
        <fullName evidence="4">N-acetyltransferase domain-containing protein</fullName>
    </recommendedName>
</protein>
<organism evidence="2 3">
    <name type="scientific">Lachnellula arida</name>
    <dbReference type="NCBI Taxonomy" id="1316785"/>
    <lineage>
        <taxon>Eukaryota</taxon>
        <taxon>Fungi</taxon>
        <taxon>Dikarya</taxon>
        <taxon>Ascomycota</taxon>
        <taxon>Pezizomycotina</taxon>
        <taxon>Leotiomycetes</taxon>
        <taxon>Helotiales</taxon>
        <taxon>Lachnaceae</taxon>
        <taxon>Lachnellula</taxon>
    </lineage>
</organism>
<dbReference type="SUPFAM" id="SSF55729">
    <property type="entry name" value="Acyl-CoA N-acyltransferases (Nat)"/>
    <property type="match status" value="1"/>
</dbReference>
<name>A0A8T9B0K9_9HELO</name>
<keyword evidence="3" id="KW-1185">Reference proteome</keyword>
<dbReference type="InterPro" id="IPR016181">
    <property type="entry name" value="Acyl_CoA_acyltransferase"/>
</dbReference>
<feature type="non-terminal residue" evidence="2">
    <location>
        <position position="1"/>
    </location>
</feature>
<dbReference type="OrthoDB" id="2326446at2759"/>
<feature type="region of interest" description="Disordered" evidence="1">
    <location>
        <begin position="1"/>
        <end position="23"/>
    </location>
</feature>
<evidence type="ECO:0008006" key="4">
    <source>
        <dbReference type="Google" id="ProtNLM"/>
    </source>
</evidence>
<sequence length="242" mass="26892">LSKVPKSATKKHSKSRMDSTTSPLVHLIPWDPDSSSHIALMTAQRVACGWKSEKVESWREPQRTGEMNLQWIVPTNPTTTANLPPSASTPIKDTARTFGAKPRTPTTAPFIPAGHISLNTTYETPGHIEPIPHLYFISNFYITTSLQSHGLGRAAMDLIEQLAVSEPLNAETLALSTAADDGAGRAEKFAAFGRTLPTVSTQGWYERRGYVVFRRVAEMWWEVDGVGRRWPTEAVFMRKDIM</sequence>
<reference evidence="2 3" key="1">
    <citation type="submission" date="2018-05" db="EMBL/GenBank/DDBJ databases">
        <title>Whole genome sequencing for identification of molecular markers to develop diagnostic detection tools for the regulated plant pathogen Lachnellula willkommii.</title>
        <authorList>
            <person name="Giroux E."/>
            <person name="Bilodeau G."/>
        </authorList>
    </citation>
    <scope>NUCLEOTIDE SEQUENCE [LARGE SCALE GENOMIC DNA]</scope>
    <source>
        <strain evidence="2 3">CBS 203.66</strain>
    </source>
</reference>
<evidence type="ECO:0000313" key="3">
    <source>
        <dbReference type="Proteomes" id="UP000469559"/>
    </source>
</evidence>
<dbReference type="EMBL" id="QGMF01001057">
    <property type="protein sequence ID" value="TVY13205.1"/>
    <property type="molecule type" value="Genomic_DNA"/>
</dbReference>